<dbReference type="Proteomes" id="UP000597617">
    <property type="component" value="Unassembled WGS sequence"/>
</dbReference>
<dbReference type="RefSeq" id="WP_196283830.1">
    <property type="nucleotide sequence ID" value="NZ_JADQDQ010000013.1"/>
</dbReference>
<proteinExistence type="predicted"/>
<protein>
    <submittedName>
        <fullName evidence="1">Uncharacterized protein</fullName>
    </submittedName>
</protein>
<evidence type="ECO:0000313" key="2">
    <source>
        <dbReference type="Proteomes" id="UP000597617"/>
    </source>
</evidence>
<accession>A0ABS0IM72</accession>
<organism evidence="1 2">
    <name type="scientific">Hymenobacter jeongseonensis</name>
    <dbReference type="NCBI Taxonomy" id="2791027"/>
    <lineage>
        <taxon>Bacteria</taxon>
        <taxon>Pseudomonadati</taxon>
        <taxon>Bacteroidota</taxon>
        <taxon>Cytophagia</taxon>
        <taxon>Cytophagales</taxon>
        <taxon>Hymenobacteraceae</taxon>
        <taxon>Hymenobacter</taxon>
    </lineage>
</organism>
<keyword evidence="2" id="KW-1185">Reference proteome</keyword>
<name>A0ABS0IM72_9BACT</name>
<gene>
    <name evidence="1" type="ORF">I2I05_18945</name>
</gene>
<sequence>MLELLSDERPVVLSPGTSVQLEYHSPVFDEEVVRGTFSYSIAVPAPPNGPLYGFPERLDAHVAPGAELPAELRLDGVPLLVGTQRVRSASTKRYSVNLSGALGAVGASLTGRMLASFGYGGVRHLPPAQPFGGGETGGLFQVPGWVAHANEVVRHPEAYDYVFAPVRCDDFYDPAPAPVVVEGQPPAPPAHPPVVINPWLGGANPGYGVPAGGSFAHVGFVGYQRLVVPLYDIFNPAASRPYRSSEGQLLPAYGQLACPFPRLRYVLRCVFEESGLVIDEPNFLPGELGDIVIFSPANALRTSRDAAGVVQSSFHLADALPALDVAGLLRAVRKGLGLVVLIDEVNRRVSTCLLRDVVAAPAAEVPDLTGRLAGAAEVEIAEAGRLKLVYETDPDDLLTEQLLRQAPDPATLGPAVEQLADLPATALVGAPLETRLVRAQGAYYQSSGVWNFSGTTVDLTWRYLAPALEGVEVGGTDGTEYAQGFAYTHLGRAPFQADPQLAVQLDPLATDFMEVPALSRAGFEPANASPDAPPRPAALRLLFWRGMQPASDGTLYPLVTPLATNQAGDVVGQLSLRLEGAAGTYQQLLRGWLEVKRRGVVVKQPLRLSVLDLARLELARKVRLDGIEYLVRKLSVTVPLRKPVVAELVRV</sequence>
<dbReference type="EMBL" id="JADQDQ010000013">
    <property type="protein sequence ID" value="MBF9239478.1"/>
    <property type="molecule type" value="Genomic_DNA"/>
</dbReference>
<evidence type="ECO:0000313" key="1">
    <source>
        <dbReference type="EMBL" id="MBF9239478.1"/>
    </source>
</evidence>
<reference evidence="1 2" key="1">
    <citation type="submission" date="2020-11" db="EMBL/GenBank/DDBJ databases">
        <authorList>
            <person name="Kim M.K."/>
        </authorList>
    </citation>
    <scope>NUCLEOTIDE SEQUENCE [LARGE SCALE GENOMIC DNA]</scope>
    <source>
        <strain evidence="1 2">BT683</strain>
    </source>
</reference>
<comment type="caution">
    <text evidence="1">The sequence shown here is derived from an EMBL/GenBank/DDBJ whole genome shotgun (WGS) entry which is preliminary data.</text>
</comment>